<organism evidence="1 2">
    <name type="scientific">Parvibacter caecicola</name>
    <dbReference type="NCBI Taxonomy" id="747645"/>
    <lineage>
        <taxon>Bacteria</taxon>
        <taxon>Bacillati</taxon>
        <taxon>Actinomycetota</taxon>
        <taxon>Coriobacteriia</taxon>
        <taxon>Coriobacteriales</taxon>
        <taxon>Coriobacteriaceae</taxon>
        <taxon>Parvibacter</taxon>
    </lineage>
</organism>
<sequence>MKHLFKATKLGWDEEKEGIWFDSDKYTEEAARTEFEEYEGTTQEGYPYTGYEYDGQRYHSIAYLGEFEDDEMPHNDDELFEILAKQKRNS</sequence>
<name>A0A7W5D2F1_9ACTN</name>
<reference evidence="1 2" key="1">
    <citation type="submission" date="2020-08" db="EMBL/GenBank/DDBJ databases">
        <title>Sequencing the genomes of 1000 actinobacteria strains.</title>
        <authorList>
            <person name="Klenk H.-P."/>
        </authorList>
    </citation>
    <scope>NUCLEOTIDE SEQUENCE [LARGE SCALE GENOMIC DNA]</scope>
    <source>
        <strain evidence="1 2">DSM 22242</strain>
    </source>
</reference>
<comment type="caution">
    <text evidence="1">The sequence shown here is derived from an EMBL/GenBank/DDBJ whole genome shotgun (WGS) entry which is preliminary data.</text>
</comment>
<proteinExistence type="predicted"/>
<evidence type="ECO:0000313" key="1">
    <source>
        <dbReference type="EMBL" id="MBB3171432.1"/>
    </source>
</evidence>
<dbReference type="GeneID" id="93356685"/>
<dbReference type="RefSeq" id="WP_123185375.1">
    <property type="nucleotide sequence ID" value="NZ_JACHYA010000003.1"/>
</dbReference>
<dbReference type="AlphaFoldDB" id="A0A7W5D2F1"/>
<evidence type="ECO:0000313" key="2">
    <source>
        <dbReference type="Proteomes" id="UP000530850"/>
    </source>
</evidence>
<dbReference type="Proteomes" id="UP000530850">
    <property type="component" value="Unassembled WGS sequence"/>
</dbReference>
<dbReference type="EMBL" id="JACHYA010000003">
    <property type="protein sequence ID" value="MBB3171432.1"/>
    <property type="molecule type" value="Genomic_DNA"/>
</dbReference>
<protein>
    <submittedName>
        <fullName evidence="1">Uncharacterized protein</fullName>
    </submittedName>
</protein>
<accession>A0A7W5D2F1</accession>
<gene>
    <name evidence="1" type="ORF">FHR31_001250</name>
</gene>